<dbReference type="EC" id="6.3.1.20" evidence="3"/>
<dbReference type="PROSITE" id="PS51733">
    <property type="entry name" value="BPL_LPL_CATALYTIC"/>
    <property type="match status" value="1"/>
</dbReference>
<dbReference type="FunFam" id="3.30.930.10:FF:000072">
    <property type="entry name" value="Lipoate--protein ligase"/>
    <property type="match status" value="1"/>
</dbReference>
<evidence type="ECO:0000256" key="7">
    <source>
        <dbReference type="ARBA" id="ARBA00048037"/>
    </source>
</evidence>
<name>A0A285X2B9_9FLAO</name>
<evidence type="ECO:0000313" key="10">
    <source>
        <dbReference type="Proteomes" id="UP000219193"/>
    </source>
</evidence>
<dbReference type="AlphaFoldDB" id="A0A285X2B9"/>
<evidence type="ECO:0000256" key="4">
    <source>
        <dbReference type="ARBA" id="ARBA00022598"/>
    </source>
</evidence>
<feature type="domain" description="BPL/LPL catalytic" evidence="8">
    <location>
        <begin position="24"/>
        <end position="211"/>
    </location>
</feature>
<dbReference type="UniPathway" id="UPA00537">
    <property type="reaction ID" value="UER00594"/>
</dbReference>
<keyword evidence="10" id="KW-1185">Reference proteome</keyword>
<accession>A0A285X2B9</accession>
<protein>
    <recommendedName>
        <fullName evidence="3">lipoate--protein ligase</fullName>
        <ecNumber evidence="3">6.3.1.20</ecNumber>
    </recommendedName>
</protein>
<dbReference type="GO" id="GO:0016979">
    <property type="term" value="F:lipoate-protein ligase activity"/>
    <property type="evidence" value="ECO:0007669"/>
    <property type="project" value="UniProtKB-EC"/>
</dbReference>
<organism evidence="9 10">
    <name type="scientific">Salinimicrobium sediminis</name>
    <dbReference type="NCBI Taxonomy" id="1343891"/>
    <lineage>
        <taxon>Bacteria</taxon>
        <taxon>Pseudomonadati</taxon>
        <taxon>Bacteroidota</taxon>
        <taxon>Flavobacteriia</taxon>
        <taxon>Flavobacteriales</taxon>
        <taxon>Flavobacteriaceae</taxon>
        <taxon>Salinimicrobium</taxon>
    </lineage>
</organism>
<keyword evidence="4 9" id="KW-0436">Ligase</keyword>
<evidence type="ECO:0000256" key="6">
    <source>
        <dbReference type="ARBA" id="ARBA00022840"/>
    </source>
</evidence>
<dbReference type="Gene3D" id="3.30.930.10">
    <property type="entry name" value="Bira Bifunctional Protein, Domain 2"/>
    <property type="match status" value="1"/>
</dbReference>
<comment type="catalytic activity">
    <reaction evidence="7">
        <text>L-lysyl-[lipoyl-carrier protein] + (R)-lipoate + ATP = N(6)-[(R)-lipoyl]-L-lysyl-[lipoyl-carrier protein] + AMP + diphosphate + H(+)</text>
        <dbReference type="Rhea" id="RHEA:49288"/>
        <dbReference type="Rhea" id="RHEA-COMP:10500"/>
        <dbReference type="Rhea" id="RHEA-COMP:10502"/>
        <dbReference type="ChEBI" id="CHEBI:15378"/>
        <dbReference type="ChEBI" id="CHEBI:29969"/>
        <dbReference type="ChEBI" id="CHEBI:30616"/>
        <dbReference type="ChEBI" id="CHEBI:33019"/>
        <dbReference type="ChEBI" id="CHEBI:83088"/>
        <dbReference type="ChEBI" id="CHEBI:83099"/>
        <dbReference type="ChEBI" id="CHEBI:456215"/>
        <dbReference type="EC" id="6.3.1.20"/>
    </reaction>
</comment>
<evidence type="ECO:0000313" key="9">
    <source>
        <dbReference type="EMBL" id="SOC79487.1"/>
    </source>
</evidence>
<dbReference type="SUPFAM" id="SSF55681">
    <property type="entry name" value="Class II aaRS and biotin synthetases"/>
    <property type="match status" value="1"/>
</dbReference>
<sequence length="326" mass="37830">MLCIKHHSTDPYFNIATDEYIFKHIKEDCFMLWRNDNAIIVGKHQNTLAEINHEYVKEKNIKVVRRLSGGGAVYHDLGNLNFSFTRTGDSYEMIDFERYTLPIIEVLKELGVNAKFEGRNDLTIEGKKFSGNAEHVFKNKVLHHGTLLFSSEMKDISGALKINPLKYKDRGVKSVPNRVTNISDHLPEKISLDEFTNKVMAHITNSFRDARLYEFTEEDLAAIQEIRDEKYATWDWNYGYSPDYNFKQGARTPGGTVEMNMNVSQGIIKDVRITGDFFHIKDISPIEKALENIRHDEKEIREKLSQFDLKEYFNKVTEDDLVAIMF</sequence>
<dbReference type="EMBL" id="OCMF01000001">
    <property type="protein sequence ID" value="SOC79487.1"/>
    <property type="molecule type" value="Genomic_DNA"/>
</dbReference>
<dbReference type="GO" id="GO:0005737">
    <property type="term" value="C:cytoplasm"/>
    <property type="evidence" value="ECO:0007669"/>
    <property type="project" value="TreeGrafter"/>
</dbReference>
<dbReference type="InterPro" id="IPR019491">
    <property type="entry name" value="Lipoate_protein_ligase_C"/>
</dbReference>
<reference evidence="10" key="1">
    <citation type="submission" date="2017-09" db="EMBL/GenBank/DDBJ databases">
        <authorList>
            <person name="Varghese N."/>
            <person name="Submissions S."/>
        </authorList>
    </citation>
    <scope>NUCLEOTIDE SEQUENCE [LARGE SCALE GENOMIC DNA]</scope>
    <source>
        <strain evidence="10">CGMCC 1.12641</strain>
    </source>
</reference>
<evidence type="ECO:0000256" key="2">
    <source>
        <dbReference type="ARBA" id="ARBA00005124"/>
    </source>
</evidence>
<dbReference type="GO" id="GO:0017118">
    <property type="term" value="F:lipoyltransferase activity"/>
    <property type="evidence" value="ECO:0007669"/>
    <property type="project" value="TreeGrafter"/>
</dbReference>
<dbReference type="NCBIfam" id="TIGR00545">
    <property type="entry name" value="lipoyltrans"/>
    <property type="match status" value="1"/>
</dbReference>
<evidence type="ECO:0000256" key="5">
    <source>
        <dbReference type="ARBA" id="ARBA00022741"/>
    </source>
</evidence>
<dbReference type="SUPFAM" id="SSF82649">
    <property type="entry name" value="SufE/NifU"/>
    <property type="match status" value="1"/>
</dbReference>
<dbReference type="Pfam" id="PF10437">
    <property type="entry name" value="Lip_prot_lig_C"/>
    <property type="match status" value="1"/>
</dbReference>
<dbReference type="PANTHER" id="PTHR12561">
    <property type="entry name" value="LIPOATE-PROTEIN LIGASE"/>
    <property type="match status" value="1"/>
</dbReference>
<dbReference type="GO" id="GO:0005524">
    <property type="term" value="F:ATP binding"/>
    <property type="evidence" value="ECO:0007669"/>
    <property type="project" value="UniProtKB-KW"/>
</dbReference>
<gene>
    <name evidence="9" type="ORF">SAMN06296241_1012</name>
</gene>
<evidence type="ECO:0000256" key="3">
    <source>
        <dbReference type="ARBA" id="ARBA00012367"/>
    </source>
</evidence>
<dbReference type="CDD" id="cd16443">
    <property type="entry name" value="LplA"/>
    <property type="match status" value="1"/>
</dbReference>
<dbReference type="InterPro" id="IPR004143">
    <property type="entry name" value="BPL_LPL_catalytic"/>
</dbReference>
<dbReference type="Gene3D" id="3.30.390.50">
    <property type="entry name" value="CO dehydrogenase flavoprotein, C-terminal domain"/>
    <property type="match status" value="1"/>
</dbReference>
<dbReference type="Proteomes" id="UP000219193">
    <property type="component" value="Unassembled WGS sequence"/>
</dbReference>
<dbReference type="InterPro" id="IPR004562">
    <property type="entry name" value="LipoylTrfase_LipoateP_Ligase"/>
</dbReference>
<evidence type="ECO:0000256" key="1">
    <source>
        <dbReference type="ARBA" id="ARBA00005085"/>
    </source>
</evidence>
<dbReference type="PANTHER" id="PTHR12561:SF3">
    <property type="entry name" value="LIPOYLTRANSFERASE 1, MITOCHONDRIAL"/>
    <property type="match status" value="1"/>
</dbReference>
<keyword evidence="5" id="KW-0547">Nucleotide-binding</keyword>
<comment type="pathway">
    <text evidence="2">Protein modification; protein lipoylation via exogenous pathway; protein N(6)-(lipoyl)lysine from lipoate: step 1/2.</text>
</comment>
<dbReference type="Pfam" id="PF21948">
    <property type="entry name" value="LplA-B_cat"/>
    <property type="match status" value="1"/>
</dbReference>
<dbReference type="OrthoDB" id="9787898at2"/>
<evidence type="ECO:0000259" key="8">
    <source>
        <dbReference type="PROSITE" id="PS51733"/>
    </source>
</evidence>
<dbReference type="GO" id="GO:0009249">
    <property type="term" value="P:protein lipoylation"/>
    <property type="evidence" value="ECO:0007669"/>
    <property type="project" value="InterPro"/>
</dbReference>
<proteinExistence type="predicted"/>
<keyword evidence="6" id="KW-0067">ATP-binding</keyword>
<comment type="pathway">
    <text evidence="1">Protein modification; protein lipoylation via exogenous pathway; protein N(6)-(lipoyl)lysine from lipoate: step 2/2.</text>
</comment>
<dbReference type="InterPro" id="IPR045864">
    <property type="entry name" value="aa-tRNA-synth_II/BPL/LPL"/>
</dbReference>
<dbReference type="RefSeq" id="WP_097055215.1">
    <property type="nucleotide sequence ID" value="NZ_OCMF01000001.1"/>
</dbReference>